<evidence type="ECO:0000256" key="2">
    <source>
        <dbReference type="ARBA" id="ARBA00005170"/>
    </source>
</evidence>
<comment type="caution">
    <text evidence="11">The sequence shown here is derived from an EMBL/GenBank/DDBJ whole genome shotgun (WGS) entry which is preliminary data.</text>
</comment>
<evidence type="ECO:0000256" key="4">
    <source>
        <dbReference type="ARBA" id="ARBA00013204"/>
    </source>
</evidence>
<accession>A0A6M0K052</accession>
<dbReference type="SUPFAM" id="SSF117856">
    <property type="entry name" value="AF0104/ALDC/Ptd012-like"/>
    <property type="match status" value="1"/>
</dbReference>
<dbReference type="UniPathway" id="UPA00626">
    <property type="reaction ID" value="UER00678"/>
</dbReference>
<dbReference type="AlphaFoldDB" id="A0A6M0K052"/>
<dbReference type="Gene3D" id="3.30.1330.80">
    <property type="entry name" value="Hypothetical protein, similar to alpha- acetolactate decarboxylase, domain 2"/>
    <property type="match status" value="2"/>
</dbReference>
<dbReference type="EMBL" id="JAAIJQ010000042">
    <property type="protein sequence ID" value="NEV63110.1"/>
    <property type="molecule type" value="Genomic_DNA"/>
</dbReference>
<comment type="catalytic activity">
    <reaction evidence="1 9">
        <text>(2S)-2-acetolactate + H(+) = (R)-acetoin + CO2</text>
        <dbReference type="Rhea" id="RHEA:21580"/>
        <dbReference type="ChEBI" id="CHEBI:15378"/>
        <dbReference type="ChEBI" id="CHEBI:15686"/>
        <dbReference type="ChEBI" id="CHEBI:16526"/>
        <dbReference type="ChEBI" id="CHEBI:58476"/>
        <dbReference type="EC" id="4.1.1.5"/>
    </reaction>
</comment>
<evidence type="ECO:0000256" key="7">
    <source>
        <dbReference type="ARBA" id="ARBA00023061"/>
    </source>
</evidence>
<evidence type="ECO:0000256" key="1">
    <source>
        <dbReference type="ARBA" id="ARBA00001784"/>
    </source>
</evidence>
<gene>
    <name evidence="11" type="primary">budA</name>
    <name evidence="11" type="ORF">G3446_14640</name>
</gene>
<dbReference type="InterPro" id="IPR005128">
    <property type="entry name" value="Acetolactate_a_deCO2ase"/>
</dbReference>
<evidence type="ECO:0000256" key="8">
    <source>
        <dbReference type="ARBA" id="ARBA00023239"/>
    </source>
</evidence>
<dbReference type="Proteomes" id="UP000483379">
    <property type="component" value="Unassembled WGS sequence"/>
</dbReference>
<evidence type="ECO:0000313" key="11">
    <source>
        <dbReference type="EMBL" id="NEV63110.1"/>
    </source>
</evidence>
<keyword evidence="12" id="KW-1185">Reference proteome</keyword>
<dbReference type="Pfam" id="PF03306">
    <property type="entry name" value="AAL_decarboxy"/>
    <property type="match status" value="1"/>
</dbReference>
<proteinExistence type="inferred from homology"/>
<organism evidence="11 12">
    <name type="scientific">Thiorhodococcus minor</name>
    <dbReference type="NCBI Taxonomy" id="57489"/>
    <lineage>
        <taxon>Bacteria</taxon>
        <taxon>Pseudomonadati</taxon>
        <taxon>Pseudomonadota</taxon>
        <taxon>Gammaproteobacteria</taxon>
        <taxon>Chromatiales</taxon>
        <taxon>Chromatiaceae</taxon>
        <taxon>Thiorhodococcus</taxon>
    </lineage>
</organism>
<dbReference type="GO" id="GO:0045151">
    <property type="term" value="P:acetoin biosynthetic process"/>
    <property type="evidence" value="ECO:0007669"/>
    <property type="project" value="UniProtKB-UniRule"/>
</dbReference>
<feature type="chain" id="PRO_5026653967" description="Alpha-acetolactate decarboxylase" evidence="10">
    <location>
        <begin position="23"/>
        <end position="264"/>
    </location>
</feature>
<evidence type="ECO:0000256" key="10">
    <source>
        <dbReference type="SAM" id="SignalP"/>
    </source>
</evidence>
<feature type="signal peptide" evidence="10">
    <location>
        <begin position="1"/>
        <end position="22"/>
    </location>
</feature>
<dbReference type="NCBIfam" id="TIGR01252">
    <property type="entry name" value="acetolac_decarb"/>
    <property type="match status" value="1"/>
</dbReference>
<keyword evidence="10" id="KW-0732">Signal</keyword>
<keyword evidence="8 9" id="KW-0456">Lyase</keyword>
<dbReference type="CDD" id="cd17299">
    <property type="entry name" value="acetolactate_decarboxylase"/>
    <property type="match status" value="1"/>
</dbReference>
<comment type="pathway">
    <text evidence="2 9">Polyol metabolism; (R,R)-butane-2,3-diol biosynthesis; (R,R)-butane-2,3-diol from pyruvate: step 2/3.</text>
</comment>
<evidence type="ECO:0000256" key="9">
    <source>
        <dbReference type="PIRNR" id="PIRNR001332"/>
    </source>
</evidence>
<dbReference type="PANTHER" id="PTHR35524">
    <property type="entry name" value="ALPHA-ACETOLACTATE DECARBOXYLASE"/>
    <property type="match status" value="1"/>
</dbReference>
<comment type="similarity">
    <text evidence="3 9">Belongs to the alpha-acetolactate decarboxylase family.</text>
</comment>
<dbReference type="RefSeq" id="WP_164453575.1">
    <property type="nucleotide sequence ID" value="NZ_JAAIJQ010000042.1"/>
</dbReference>
<dbReference type="PANTHER" id="PTHR35524:SF1">
    <property type="entry name" value="ALPHA-ACETOLACTATE DECARBOXYLASE"/>
    <property type="match status" value="1"/>
</dbReference>
<reference evidence="11 12" key="1">
    <citation type="submission" date="2020-02" db="EMBL/GenBank/DDBJ databases">
        <title>Genome sequences of Thiorhodococcus mannitoliphagus and Thiorhodococcus minor, purple sulfur photosynthetic bacteria in the gammaproteobacterial family, Chromatiaceae.</title>
        <authorList>
            <person name="Aviles F.A."/>
            <person name="Meyer T.E."/>
            <person name="Kyndt J.A."/>
        </authorList>
    </citation>
    <scope>NUCLEOTIDE SEQUENCE [LARGE SCALE GENOMIC DNA]</scope>
    <source>
        <strain evidence="11 12">DSM 11518</strain>
    </source>
</reference>
<keyword evidence="7 9" id="KW-0005">Acetoin biosynthesis</keyword>
<dbReference type="PIRSF" id="PIRSF001332">
    <property type="entry name" value="Acetolac_decarb"/>
    <property type="match status" value="1"/>
</dbReference>
<keyword evidence="6 9" id="KW-0210">Decarboxylase</keyword>
<protein>
    <recommendedName>
        <fullName evidence="5 9">Alpha-acetolactate decarboxylase</fullName>
        <ecNumber evidence="4 9">4.1.1.5</ecNumber>
    </recommendedName>
</protein>
<dbReference type="GO" id="GO:0047605">
    <property type="term" value="F:acetolactate decarboxylase activity"/>
    <property type="evidence" value="ECO:0007669"/>
    <property type="project" value="UniProtKB-UniRule"/>
</dbReference>
<name>A0A6M0K052_9GAMM</name>
<evidence type="ECO:0000256" key="6">
    <source>
        <dbReference type="ARBA" id="ARBA00022793"/>
    </source>
</evidence>
<dbReference type="EC" id="4.1.1.5" evidence="4 9"/>
<evidence type="ECO:0000313" key="12">
    <source>
        <dbReference type="Proteomes" id="UP000483379"/>
    </source>
</evidence>
<evidence type="ECO:0000256" key="5">
    <source>
        <dbReference type="ARBA" id="ARBA00020164"/>
    </source>
</evidence>
<evidence type="ECO:0000256" key="3">
    <source>
        <dbReference type="ARBA" id="ARBA00007106"/>
    </source>
</evidence>
<sequence length="264" mass="28951">MTKHCRRLFVAIALPLALQAGAADDDEDTLYQVSTIDALLAGVYQGVAAISDVLPHGDFGLGTFAALDGELILLDGIVYQAAADGQVNEMPATTRTPFISVTHFEADQRLTPPPGQDYAAFKTWLEAQLPSRNIAYAVRVEGSFARMTYRSVPRQQQPYPPLLEASKQQRVFQQDQISGTLIGFWCPTFTKGLNVPGFHLHFLSADHAHAGHVLDFELTQGQLALDPTNGWQVELPMSPAFLETDLGQDRSAALHHVEQRKSGR</sequence>